<evidence type="ECO:0000256" key="5">
    <source>
        <dbReference type="ARBA" id="ARBA00022825"/>
    </source>
</evidence>
<evidence type="ECO:0000313" key="12">
    <source>
        <dbReference type="Proteomes" id="UP000011115"/>
    </source>
</evidence>
<evidence type="ECO:0000256" key="9">
    <source>
        <dbReference type="ARBA" id="ARBA00066637"/>
    </source>
</evidence>
<evidence type="ECO:0000256" key="7">
    <source>
        <dbReference type="ARBA" id="ARBA00051784"/>
    </source>
</evidence>
<proteinExistence type="inferred from homology"/>
<evidence type="ECO:0000313" key="11">
    <source>
        <dbReference type="EnsemblPlants" id="PGSC0003DMT400022220"/>
    </source>
</evidence>
<dbReference type="PROSITE" id="PS50106">
    <property type="entry name" value="PDZ"/>
    <property type="match status" value="1"/>
</dbReference>
<keyword evidence="4" id="KW-0378">Hydrolase</keyword>
<dbReference type="GO" id="GO:0004252">
    <property type="term" value="F:serine-type endopeptidase activity"/>
    <property type="evidence" value="ECO:0007669"/>
    <property type="project" value="UniProtKB-EC"/>
</dbReference>
<dbReference type="SUPFAM" id="SSF52096">
    <property type="entry name" value="ClpP/crotonase"/>
    <property type="match status" value="1"/>
</dbReference>
<name>M1AGE6_SOLTU</name>
<keyword evidence="12" id="KW-1185">Reference proteome</keyword>
<evidence type="ECO:0000259" key="10">
    <source>
        <dbReference type="PROSITE" id="PS50106"/>
    </source>
</evidence>
<reference evidence="12" key="1">
    <citation type="journal article" date="2011" name="Nature">
        <title>Genome sequence and analysis of the tuber crop potato.</title>
        <authorList>
            <consortium name="The Potato Genome Sequencing Consortium"/>
        </authorList>
    </citation>
    <scope>NUCLEOTIDE SEQUENCE [LARGE SCALE GENOMIC DNA]</scope>
    <source>
        <strain evidence="12">cv. DM1-3 516 R44</strain>
    </source>
</reference>
<evidence type="ECO:0000256" key="6">
    <source>
        <dbReference type="ARBA" id="ARBA00023078"/>
    </source>
</evidence>
<gene>
    <name evidence="11" type="primary">LOC102593670</name>
</gene>
<dbReference type="AlphaFoldDB" id="M1AGE6"/>
<dbReference type="ExpressionAtlas" id="M1AGE6">
    <property type="expression patterns" value="baseline and differential"/>
</dbReference>
<keyword evidence="3" id="KW-0645">Protease</keyword>
<dbReference type="FunFam" id="3.30.750.44:FF:000002">
    <property type="entry name" value="carboxyl-terminal-processing peptidase 2, chloroplastic"/>
    <property type="match status" value="1"/>
</dbReference>
<dbReference type="OrthoDB" id="43580at2759"/>
<accession>M1AGE6</accession>
<evidence type="ECO:0000256" key="3">
    <source>
        <dbReference type="ARBA" id="ARBA00022670"/>
    </source>
</evidence>
<dbReference type="PANTHER" id="PTHR32060">
    <property type="entry name" value="TAIL-SPECIFIC PROTEASE"/>
    <property type="match status" value="1"/>
</dbReference>
<dbReference type="MEROPS" id="S41.004"/>
<comment type="catalytic activity">
    <reaction evidence="7">
        <text>The enzyme shows specific recognition of a C-terminal tripeptide, Xaa-Yaa-Zaa, in which Xaa is preferably Ala or Leu, Yaa is preferably Ala or Tyr, and Zaa is preferably Ala, but then cleaves at a variable distance from the C-terminus. A typical cleavage is -Ala-Ala-|-Arg-Ala-Ala-Lys-Glu-Asn-Tyr-Ala-Leu-Ala-Ala.</text>
        <dbReference type="EC" id="3.4.21.102"/>
    </reaction>
</comment>
<feature type="domain" description="PDZ" evidence="10">
    <location>
        <begin position="223"/>
        <end position="297"/>
    </location>
</feature>
<evidence type="ECO:0000256" key="8">
    <source>
        <dbReference type="ARBA" id="ARBA00060065"/>
    </source>
</evidence>
<dbReference type="Proteomes" id="UP000011115">
    <property type="component" value="Unassembled WGS sequence"/>
</dbReference>
<protein>
    <recommendedName>
        <fullName evidence="9">C-terminal processing peptidase</fullName>
        <ecNumber evidence="9">3.4.21.102</ecNumber>
    </recommendedName>
</protein>
<dbReference type="PANTHER" id="PTHR32060:SF7">
    <property type="entry name" value="CARBOXYL-TERMINAL-PROCESSING PEPTIDASE 2, CHLOROPLASTIC"/>
    <property type="match status" value="1"/>
</dbReference>
<dbReference type="Gene3D" id="3.30.750.44">
    <property type="match status" value="1"/>
</dbReference>
<dbReference type="SUPFAM" id="SSF50156">
    <property type="entry name" value="PDZ domain-like"/>
    <property type="match status" value="1"/>
</dbReference>
<evidence type="ECO:0000256" key="1">
    <source>
        <dbReference type="ARBA" id="ARBA00004456"/>
    </source>
</evidence>
<organism evidence="11 12">
    <name type="scientific">Solanum tuberosum</name>
    <name type="common">Potato</name>
    <dbReference type="NCBI Taxonomy" id="4113"/>
    <lineage>
        <taxon>Eukaryota</taxon>
        <taxon>Viridiplantae</taxon>
        <taxon>Streptophyta</taxon>
        <taxon>Embryophyta</taxon>
        <taxon>Tracheophyta</taxon>
        <taxon>Spermatophyta</taxon>
        <taxon>Magnoliopsida</taxon>
        <taxon>eudicotyledons</taxon>
        <taxon>Gunneridae</taxon>
        <taxon>Pentapetalae</taxon>
        <taxon>asterids</taxon>
        <taxon>lamiids</taxon>
        <taxon>Solanales</taxon>
        <taxon>Solanaceae</taxon>
        <taxon>Solanoideae</taxon>
        <taxon>Solaneae</taxon>
        <taxon>Solanum</taxon>
    </lineage>
</organism>
<dbReference type="CDD" id="cd06782">
    <property type="entry name" value="cpPDZ_CPP-like"/>
    <property type="match status" value="1"/>
</dbReference>
<dbReference type="EnsemblPlants" id="PGSC0003DMT400022220">
    <property type="protein sequence ID" value="PGSC0003DMT400022220"/>
    <property type="gene ID" value="PGSC0003DMG400008622"/>
</dbReference>
<reference evidence="11" key="2">
    <citation type="submission" date="2015-06" db="UniProtKB">
        <authorList>
            <consortium name="EnsemblPlants"/>
        </authorList>
    </citation>
    <scope>IDENTIFICATION</scope>
    <source>
        <strain evidence="11">DM1-3 516 R44</strain>
    </source>
</reference>
<dbReference type="Gramene" id="PGSC0003DMT400022220">
    <property type="protein sequence ID" value="PGSC0003DMT400022220"/>
    <property type="gene ID" value="PGSC0003DMG400008622"/>
</dbReference>
<dbReference type="InterPro" id="IPR041489">
    <property type="entry name" value="PDZ_6"/>
</dbReference>
<keyword evidence="5" id="KW-0720">Serine protease</keyword>
<comment type="function">
    <text evidence="8">Protease involved in the C-terminal processing of the chloroplastic D1 protein of photosystem II. This proteolytic processing is necessary to allow the light-driven assembly of the tetranuclear manganese cluster, which is responsible for photosynthetic water oxidation.</text>
</comment>
<dbReference type="EC" id="3.4.21.102" evidence="9"/>
<dbReference type="Pfam" id="PF03572">
    <property type="entry name" value="Peptidase_S41"/>
    <property type="match status" value="1"/>
</dbReference>
<dbReference type="Pfam" id="PF17820">
    <property type="entry name" value="PDZ_6"/>
    <property type="match status" value="1"/>
</dbReference>
<evidence type="ECO:0000256" key="4">
    <source>
        <dbReference type="ARBA" id="ARBA00022801"/>
    </source>
</evidence>
<dbReference type="InterPro" id="IPR001478">
    <property type="entry name" value="PDZ"/>
</dbReference>
<dbReference type="Gene3D" id="3.90.226.10">
    <property type="entry name" value="2-enoyl-CoA Hydratase, Chain A, domain 1"/>
    <property type="match status" value="1"/>
</dbReference>
<evidence type="ECO:0000256" key="2">
    <source>
        <dbReference type="ARBA" id="ARBA00009179"/>
    </source>
</evidence>
<dbReference type="SMART" id="SM00228">
    <property type="entry name" value="PDZ"/>
    <property type="match status" value="1"/>
</dbReference>
<keyword evidence="6" id="KW-0793">Thylakoid</keyword>
<comment type="similarity">
    <text evidence="2">Belongs to the peptidase S41A family.</text>
</comment>
<dbReference type="HOGENOM" id="CLU_017295_0_3_1"/>
<sequence>MEALLGSSPSPSFTITRRNPITSFKVFSWSSLYSGSNNSRVYHPILRLKRSGNDNSGSCSPLCYIEQMYRNRMFSQPIRRCRKIFIDKQSLLVIPNGLAFLPRKFKTSLRKTLKHSEIFKSIVPEIFVRSCIGLMLVMAVNAAVIKAPSLALTEENLLFLEAWRTIDRAYIDKTFNGQSWFRYREDALRNEPMNTRQETYAAIKKMLATLDDPFTRFLEPEKFKSLRSGTQNALTGVGLSIGYPSGKNETAFGLVVISASPGGPANRAGISSGDIILQIDNTSTENMGIYDAAERLQGPEGSGVELTVLRGSETRKLPLIREKVSLNPVKSRICKLPTGGDDAPQIGYIKLSTFNQNASGAVREAIETLRKNNVKAFVLDLRDNR</sequence>
<dbReference type="GO" id="GO:0006508">
    <property type="term" value="P:proteolysis"/>
    <property type="evidence" value="ECO:0007669"/>
    <property type="project" value="UniProtKB-KW"/>
</dbReference>
<dbReference type="InterPro" id="IPR005151">
    <property type="entry name" value="Tail-specific_protease"/>
</dbReference>
<comment type="subcellular location">
    <subcellularLocation>
        <location evidence="1">Plastid</location>
        <location evidence="1">Chloroplast thylakoid lumen</location>
    </subcellularLocation>
</comment>
<dbReference type="InterPro" id="IPR036034">
    <property type="entry name" value="PDZ_sf"/>
</dbReference>
<dbReference type="Gene3D" id="2.30.42.10">
    <property type="match status" value="1"/>
</dbReference>
<dbReference type="InterPro" id="IPR029045">
    <property type="entry name" value="ClpP/crotonase-like_dom_sf"/>
</dbReference>
<dbReference type="GO" id="GO:0009543">
    <property type="term" value="C:chloroplast thylakoid lumen"/>
    <property type="evidence" value="ECO:0007669"/>
    <property type="project" value="UniProtKB-SubCell"/>
</dbReference>
<dbReference type="FunFam" id="2.30.42.10:FF:000063">
    <property type="entry name" value="Peptidase, S41 family"/>
    <property type="match status" value="1"/>
</dbReference>